<keyword evidence="1" id="KW-0472">Membrane</keyword>
<evidence type="ECO:0000313" key="2">
    <source>
        <dbReference type="EMBL" id="ODV56930.1"/>
    </source>
</evidence>
<proteinExistence type="predicted"/>
<dbReference type="KEGG" id="lfu:HR49_09080"/>
<accession>A0A1E4R8Y4</accession>
<dbReference type="GeneID" id="29442303"/>
<feature type="transmembrane region" description="Helical" evidence="1">
    <location>
        <begin position="7"/>
        <end position="26"/>
    </location>
</feature>
<feature type="transmembrane region" description="Helical" evidence="1">
    <location>
        <begin position="32"/>
        <end position="55"/>
    </location>
</feature>
<dbReference type="Proteomes" id="UP000094784">
    <property type="component" value="Unassembled WGS sequence"/>
</dbReference>
<dbReference type="OrthoDB" id="2736216at2"/>
<keyword evidence="1" id="KW-1133">Transmembrane helix</keyword>
<dbReference type="RefSeq" id="WP_036126902.1">
    <property type="nucleotide sequence ID" value="NZ_CP010820.1"/>
</dbReference>
<reference evidence="2 3" key="1">
    <citation type="submission" date="2016-09" db="EMBL/GenBank/DDBJ databases">
        <title>Draft genome sequence of the soil isolate, Lysinibacillus fusiformis M5, a potential hypoxanthine producer.</title>
        <authorList>
            <person name="Gallegos-Monterrosa R."/>
            <person name="Maroti G."/>
            <person name="Balint B."/>
            <person name="Kovacs A.T."/>
        </authorList>
    </citation>
    <scope>NUCLEOTIDE SEQUENCE [LARGE SCALE GENOMIC DNA]</scope>
    <source>
        <strain evidence="2 3">M5</strain>
    </source>
</reference>
<dbReference type="AlphaFoldDB" id="A0A1E4R8Y4"/>
<evidence type="ECO:0000313" key="3">
    <source>
        <dbReference type="Proteomes" id="UP000094784"/>
    </source>
</evidence>
<name>A0A1E4R8Y4_9BACI</name>
<protein>
    <submittedName>
        <fullName evidence="2">Uncharacterized protein</fullName>
    </submittedName>
</protein>
<sequence length="68" mass="7773">MNKRFHFVSLITGNLLTIGAIFIYAVQSQVHVALSTYALVMGFLSTLLVIFFYVWGDEKQQISSRFLK</sequence>
<evidence type="ECO:0000256" key="1">
    <source>
        <dbReference type="SAM" id="Phobius"/>
    </source>
</evidence>
<dbReference type="EMBL" id="MECQ01000001">
    <property type="protein sequence ID" value="ODV56930.1"/>
    <property type="molecule type" value="Genomic_DNA"/>
</dbReference>
<comment type="caution">
    <text evidence="2">The sequence shown here is derived from an EMBL/GenBank/DDBJ whole genome shotgun (WGS) entry which is preliminary data.</text>
</comment>
<gene>
    <name evidence="2" type="ORF">BG258_14005</name>
</gene>
<keyword evidence="1" id="KW-0812">Transmembrane</keyword>
<organism evidence="2 3">
    <name type="scientific">Lysinibacillus fusiformis</name>
    <dbReference type="NCBI Taxonomy" id="28031"/>
    <lineage>
        <taxon>Bacteria</taxon>
        <taxon>Bacillati</taxon>
        <taxon>Bacillota</taxon>
        <taxon>Bacilli</taxon>
        <taxon>Bacillales</taxon>
        <taxon>Bacillaceae</taxon>
        <taxon>Lysinibacillus</taxon>
    </lineage>
</organism>